<protein>
    <submittedName>
        <fullName evidence="2">Uncharacterized protein</fullName>
    </submittedName>
</protein>
<evidence type="ECO:0000313" key="3">
    <source>
        <dbReference type="Proteomes" id="UP001175000"/>
    </source>
</evidence>
<evidence type="ECO:0000256" key="1">
    <source>
        <dbReference type="SAM" id="MobiDB-lite"/>
    </source>
</evidence>
<keyword evidence="3" id="KW-1185">Reference proteome</keyword>
<dbReference type="AlphaFoldDB" id="A0AA39W3R4"/>
<dbReference type="Gene3D" id="1.10.600.10">
    <property type="entry name" value="Farnesyl Diphosphate Synthase"/>
    <property type="match status" value="1"/>
</dbReference>
<feature type="region of interest" description="Disordered" evidence="1">
    <location>
        <begin position="165"/>
        <end position="184"/>
    </location>
</feature>
<reference evidence="2" key="1">
    <citation type="submission" date="2023-06" db="EMBL/GenBank/DDBJ databases">
        <title>Genome-scale phylogeny and comparative genomics of the fungal order Sordariales.</title>
        <authorList>
            <consortium name="Lawrence Berkeley National Laboratory"/>
            <person name="Hensen N."/>
            <person name="Bonometti L."/>
            <person name="Westerberg I."/>
            <person name="Brannstrom I.O."/>
            <person name="Guillou S."/>
            <person name="Cros-Aarteil S."/>
            <person name="Calhoun S."/>
            <person name="Haridas S."/>
            <person name="Kuo A."/>
            <person name="Mondo S."/>
            <person name="Pangilinan J."/>
            <person name="Riley R."/>
            <person name="Labutti K."/>
            <person name="Andreopoulos B."/>
            <person name="Lipzen A."/>
            <person name="Chen C."/>
            <person name="Yanf M."/>
            <person name="Daum C."/>
            <person name="Ng V."/>
            <person name="Clum A."/>
            <person name="Steindorff A."/>
            <person name="Ohm R."/>
            <person name="Martin F."/>
            <person name="Silar P."/>
            <person name="Natvig D."/>
            <person name="Lalanne C."/>
            <person name="Gautier V."/>
            <person name="Ament-Velasquez S.L."/>
            <person name="Kruys A."/>
            <person name="Hutchinson M.I."/>
            <person name="Powell A.J."/>
            <person name="Barry K."/>
            <person name="Miller A.N."/>
            <person name="Grigoriev I.V."/>
            <person name="Debuchy R."/>
            <person name="Gladieux P."/>
            <person name="Thoren M.H."/>
            <person name="Johannesson H."/>
        </authorList>
    </citation>
    <scope>NUCLEOTIDE SEQUENCE</scope>
    <source>
        <strain evidence="2">CBS 606.72</strain>
    </source>
</reference>
<dbReference type="InterPro" id="IPR008949">
    <property type="entry name" value="Isoprenoid_synthase_dom_sf"/>
</dbReference>
<accession>A0AA39W3R4</accession>
<organism evidence="2 3">
    <name type="scientific">Immersiella caudata</name>
    <dbReference type="NCBI Taxonomy" id="314043"/>
    <lineage>
        <taxon>Eukaryota</taxon>
        <taxon>Fungi</taxon>
        <taxon>Dikarya</taxon>
        <taxon>Ascomycota</taxon>
        <taxon>Pezizomycotina</taxon>
        <taxon>Sordariomycetes</taxon>
        <taxon>Sordariomycetidae</taxon>
        <taxon>Sordariales</taxon>
        <taxon>Lasiosphaeriaceae</taxon>
        <taxon>Immersiella</taxon>
    </lineage>
</organism>
<dbReference type="Proteomes" id="UP001175000">
    <property type="component" value="Unassembled WGS sequence"/>
</dbReference>
<dbReference type="EMBL" id="JAULSU010000008">
    <property type="protein sequence ID" value="KAK0609429.1"/>
    <property type="molecule type" value="Genomic_DNA"/>
</dbReference>
<name>A0AA39W3R4_9PEZI</name>
<gene>
    <name evidence="2" type="ORF">B0T14DRAFT_572124</name>
</gene>
<evidence type="ECO:0000313" key="2">
    <source>
        <dbReference type="EMBL" id="KAK0609429.1"/>
    </source>
</evidence>
<sequence length="184" mass="20430">MLCTILSPTDDELEHLSLEDGAKLIDRIIGLVKKDFPHNLDAPEDLTREIEEPAFVVWRSQVTPERLKPKTLKSYFTYRELDIASGYTSPGSSTLEHGPTHISPAELERTREIEKNYSNFITSINNVYSHDKEILAAKKLHVEGGFLCSAVQAIADETSLPPQLTRGGSLAHDLGMGKESRVDG</sequence>
<feature type="compositionally biased region" description="Basic and acidic residues" evidence="1">
    <location>
        <begin position="175"/>
        <end position="184"/>
    </location>
</feature>
<comment type="caution">
    <text evidence="2">The sequence shown here is derived from an EMBL/GenBank/DDBJ whole genome shotgun (WGS) entry which is preliminary data.</text>
</comment>
<dbReference type="SUPFAM" id="SSF48576">
    <property type="entry name" value="Terpenoid synthases"/>
    <property type="match status" value="1"/>
</dbReference>
<proteinExistence type="predicted"/>